<feature type="domain" description="LXG" evidence="3">
    <location>
        <begin position="1"/>
        <end position="240"/>
    </location>
</feature>
<evidence type="ECO:0000313" key="4">
    <source>
        <dbReference type="EMBL" id="SEL02774.1"/>
    </source>
</evidence>
<dbReference type="Pfam" id="PF04740">
    <property type="entry name" value="LXG"/>
    <property type="match status" value="1"/>
</dbReference>
<feature type="transmembrane region" description="Helical" evidence="2">
    <location>
        <begin position="258"/>
        <end position="279"/>
    </location>
</feature>
<accession>A0A1H7LUZ9</accession>
<dbReference type="PROSITE" id="PS51756">
    <property type="entry name" value="LXG"/>
    <property type="match status" value="1"/>
</dbReference>
<evidence type="ECO:0000256" key="1">
    <source>
        <dbReference type="ARBA" id="ARBA00034117"/>
    </source>
</evidence>
<organism evidence="4 5">
    <name type="scientific">Ruminococcus albus</name>
    <dbReference type="NCBI Taxonomy" id="1264"/>
    <lineage>
        <taxon>Bacteria</taxon>
        <taxon>Bacillati</taxon>
        <taxon>Bacillota</taxon>
        <taxon>Clostridia</taxon>
        <taxon>Eubacteriales</taxon>
        <taxon>Oscillospiraceae</taxon>
        <taxon>Ruminococcus</taxon>
    </lineage>
</organism>
<sequence>MGYKIKYEDMYSLLWDFKRDMDYLKDSVDNYKTALDSYLNTSAMSGQTADAVYNYFQEVHYVFLDSIKQIAQAFLDNFAGYKAGYYSIDISTKFVLDEEGIEATKDKLADIYEIFTDESAKVNSAISDIDSIDGVEHYDAPGDQGIPTSHDNLNTKLIEFDTTISDFESTTVTSIDNSIETLMALFIKSLESLFVPSQVEPNRYVSGSFGENPYAAAEIYMNEILQQNHDSNVEILDAIWEQETELHKMAEDRKVQGIWKAVGGGVLIVVGVVCIVGSAGAATPVVVGAWAAGGGTIAFGTADLIEGGQDIYHGSTGDLDTKSFNWIRDTVFDGNQKAYDITEEIFSFAAGAMCPIGAASKAKTLTWRSGGVILGQEVLSEGAGYGGQYVASKFTDNKTLQMIAGMAASMGTGYGTSRLDRRFDLSGYVSPEVKKVIRDHGLSLTEFEKLKLKDVATLSDAEKALMIDIRKSMPGITSTTPLQKTLPIDDVNKYLGPDGYKDIRGYVARTDDLNGPVMYSDVVETSRLDYTTSTGARPFPEDGNSYGYISFKTTTPENVEIPFGPELGGTNTDGYPCTQNAFTGSRNTRVVPEWKVPYGSSLKIKDGAELHRVVNGVDEVVGVFEGGYFKEVKK</sequence>
<dbReference type="InterPro" id="IPR006829">
    <property type="entry name" value="LXG_dom"/>
</dbReference>
<keyword evidence="2" id="KW-1133">Transmembrane helix</keyword>
<dbReference type="EMBL" id="FOAT01000010">
    <property type="protein sequence ID" value="SEL02774.1"/>
    <property type="molecule type" value="Genomic_DNA"/>
</dbReference>
<evidence type="ECO:0000313" key="5">
    <source>
        <dbReference type="Proteomes" id="UP000186015"/>
    </source>
</evidence>
<evidence type="ECO:0000259" key="3">
    <source>
        <dbReference type="PROSITE" id="PS51756"/>
    </source>
</evidence>
<dbReference type="Proteomes" id="UP000186015">
    <property type="component" value="Unassembled WGS sequence"/>
</dbReference>
<name>A0A1H7LUZ9_RUMAL</name>
<evidence type="ECO:0000256" key="2">
    <source>
        <dbReference type="SAM" id="Phobius"/>
    </source>
</evidence>
<keyword evidence="2" id="KW-0472">Membrane</keyword>
<proteinExistence type="inferred from homology"/>
<gene>
    <name evidence="4" type="ORF">SAMN05216469_11017</name>
</gene>
<dbReference type="AlphaFoldDB" id="A0A1H7LUZ9"/>
<comment type="similarity">
    <text evidence="1">In the N-terminal section; belongs to the LXG family.</text>
</comment>
<protein>
    <submittedName>
        <fullName evidence="4">LXG domain of WXG superfamily protein</fullName>
    </submittedName>
</protein>
<keyword evidence="2" id="KW-0812">Transmembrane</keyword>
<dbReference type="OrthoDB" id="2888882at2"/>
<dbReference type="RefSeq" id="WP_074833884.1">
    <property type="nucleotide sequence ID" value="NZ_FOAT01000010.1"/>
</dbReference>
<reference evidence="4 5" key="1">
    <citation type="submission" date="2016-10" db="EMBL/GenBank/DDBJ databases">
        <authorList>
            <person name="de Groot N.N."/>
        </authorList>
    </citation>
    <scope>NUCLEOTIDE SEQUENCE [LARGE SCALE GENOMIC DNA]</scope>
    <source>
        <strain evidence="4 5">KH2T6</strain>
    </source>
</reference>